<dbReference type="EMBL" id="CP042912">
    <property type="protein sequence ID" value="QEG24453.1"/>
    <property type="molecule type" value="Genomic_DNA"/>
</dbReference>
<dbReference type="STRING" id="980251.GCA_001642875_01196"/>
<reference evidence="1 2" key="1">
    <citation type="submission" date="2019-08" db="EMBL/GenBank/DDBJ databases">
        <title>Deep-cultivation of Planctomycetes and their phenomic and genomic characterization uncovers novel biology.</title>
        <authorList>
            <person name="Wiegand S."/>
            <person name="Jogler M."/>
            <person name="Boedeker C."/>
            <person name="Pinto D."/>
            <person name="Vollmers J."/>
            <person name="Rivas-Marin E."/>
            <person name="Kohn T."/>
            <person name="Peeters S.H."/>
            <person name="Heuer A."/>
            <person name="Rast P."/>
            <person name="Oberbeckmann S."/>
            <person name="Bunk B."/>
            <person name="Jeske O."/>
            <person name="Meyerdierks A."/>
            <person name="Storesund J.E."/>
            <person name="Kallscheuer N."/>
            <person name="Luecker S."/>
            <person name="Lage O.M."/>
            <person name="Pohl T."/>
            <person name="Merkel B.J."/>
            <person name="Hornburger P."/>
            <person name="Mueller R.-W."/>
            <person name="Bruemmer F."/>
            <person name="Labrenz M."/>
            <person name="Spormann A.M."/>
            <person name="Op den Camp H."/>
            <person name="Overmann J."/>
            <person name="Amann R."/>
            <person name="Jetten M.S.M."/>
            <person name="Mascher T."/>
            <person name="Medema M.H."/>
            <person name="Devos D.P."/>
            <person name="Kaster A.-K."/>
            <person name="Ovreas L."/>
            <person name="Rohde M."/>
            <person name="Galperin M.Y."/>
            <person name="Jogler C."/>
        </authorList>
    </citation>
    <scope>NUCLEOTIDE SEQUENCE [LARGE SCALE GENOMIC DNA]</scope>
    <source>
        <strain evidence="1 2">FC18</strain>
    </source>
</reference>
<dbReference type="RefSeq" id="WP_075083967.1">
    <property type="nucleotide sequence ID" value="NZ_CP042912.1"/>
</dbReference>
<evidence type="ECO:0000313" key="1">
    <source>
        <dbReference type="EMBL" id="QEG24453.1"/>
    </source>
</evidence>
<evidence type="ECO:0000313" key="2">
    <source>
        <dbReference type="Proteomes" id="UP000322214"/>
    </source>
</evidence>
<proteinExistence type="predicted"/>
<name>A0A5B9PQ74_9BACT</name>
<keyword evidence="2" id="KW-1185">Reference proteome</keyword>
<sequence>MIDPQTLQQFQASAENGIDEALEFLHQQFLNSGQFHRLFDVLKMKARRSLGLRLLHSESDPALGEKDQEKLETKLLEACRTVAKLYFAEGNLNDGWVYLQPLGDEPLAKELIEGVAVTEDNFGSIIEVAFNNGVSPLHGYRLMLEKTGTCNGITAFDVHATQFDRQTISGLASVLLNHFHDEILANVIDHVARIEKDVDRSATLEELLQQHQWLVREGGHHADATHLASIIRIARQTTTVEDHRLALSLANYGCRLGEDFKFSSDPPFEDLYVDHRIWFEALSGLNVDQAIEHFTAKADSCKGEFHEMSAAEALVDLQIRTGDRDSAVESVVQRLLGQTDQDNLPASAFEIARTPSQYEKIAAVFRDQGNFAGLAFAKLCGAESESE</sequence>
<gene>
    <name evidence="1" type="ORF">MFFC18_43730</name>
</gene>
<protein>
    <submittedName>
        <fullName evidence="1">Uncharacterized protein</fullName>
    </submittedName>
</protein>
<dbReference type="KEGG" id="mff:MFFC18_43730"/>
<dbReference type="Proteomes" id="UP000322214">
    <property type="component" value="Chromosome"/>
</dbReference>
<dbReference type="AlphaFoldDB" id="A0A5B9PQ74"/>
<organism evidence="1 2">
    <name type="scientific">Mariniblastus fucicola</name>
    <dbReference type="NCBI Taxonomy" id="980251"/>
    <lineage>
        <taxon>Bacteria</taxon>
        <taxon>Pseudomonadati</taxon>
        <taxon>Planctomycetota</taxon>
        <taxon>Planctomycetia</taxon>
        <taxon>Pirellulales</taxon>
        <taxon>Pirellulaceae</taxon>
        <taxon>Mariniblastus</taxon>
    </lineage>
</organism>
<accession>A0A5B9PQ74</accession>
<dbReference type="OrthoDB" id="255759at2"/>